<reference evidence="5" key="1">
    <citation type="submission" date="2019-08" db="EMBL/GenBank/DDBJ databases">
        <authorList>
            <person name="Kucharzyk K."/>
            <person name="Murdoch R.W."/>
            <person name="Higgins S."/>
            <person name="Loffler F."/>
        </authorList>
    </citation>
    <scope>NUCLEOTIDE SEQUENCE</scope>
</reference>
<feature type="domain" description="VRR-NUC" evidence="4">
    <location>
        <begin position="11"/>
        <end position="95"/>
    </location>
</feature>
<proteinExistence type="predicted"/>
<dbReference type="AlphaFoldDB" id="A0A645G019"/>
<evidence type="ECO:0000259" key="4">
    <source>
        <dbReference type="SMART" id="SM00990"/>
    </source>
</evidence>
<dbReference type="Gene3D" id="3.40.1350.10">
    <property type="match status" value="1"/>
</dbReference>
<dbReference type="InterPro" id="IPR014883">
    <property type="entry name" value="VRR_NUC"/>
</dbReference>
<keyword evidence="2" id="KW-0540">Nuclease</keyword>
<organism evidence="5">
    <name type="scientific">bioreactor metagenome</name>
    <dbReference type="NCBI Taxonomy" id="1076179"/>
    <lineage>
        <taxon>unclassified sequences</taxon>
        <taxon>metagenomes</taxon>
        <taxon>ecological metagenomes</taxon>
    </lineage>
</organism>
<evidence type="ECO:0000256" key="3">
    <source>
        <dbReference type="ARBA" id="ARBA00022801"/>
    </source>
</evidence>
<sequence>MAYKSPFSKVPLEKEIQPQVKAEIKKSFPNAYLWKNHNQGIYAASGLPDLMFVELGQLYAIEVKRPGEKPTPLQEATMKSLLDSGAKVTWVVSREEAREWLMGWRQNDE</sequence>
<dbReference type="EMBL" id="VSSQ01067859">
    <property type="protein sequence ID" value="MPN20168.1"/>
    <property type="molecule type" value="Genomic_DNA"/>
</dbReference>
<protein>
    <recommendedName>
        <fullName evidence="4">VRR-NUC domain-containing protein</fullName>
    </recommendedName>
</protein>
<dbReference type="SMART" id="SM00990">
    <property type="entry name" value="VRR_NUC"/>
    <property type="match status" value="1"/>
</dbReference>
<keyword evidence="3" id="KW-0378">Hydrolase</keyword>
<evidence type="ECO:0000313" key="5">
    <source>
        <dbReference type="EMBL" id="MPN20168.1"/>
    </source>
</evidence>
<dbReference type="InterPro" id="IPR011856">
    <property type="entry name" value="tRNA_endonuc-like_dom_sf"/>
</dbReference>
<dbReference type="GO" id="GO:0004518">
    <property type="term" value="F:nuclease activity"/>
    <property type="evidence" value="ECO:0007669"/>
    <property type="project" value="UniProtKB-KW"/>
</dbReference>
<comment type="cofactor">
    <cofactor evidence="1">
        <name>Mg(2+)</name>
        <dbReference type="ChEBI" id="CHEBI:18420"/>
    </cofactor>
</comment>
<dbReference type="GO" id="GO:0016788">
    <property type="term" value="F:hydrolase activity, acting on ester bonds"/>
    <property type="evidence" value="ECO:0007669"/>
    <property type="project" value="InterPro"/>
</dbReference>
<name>A0A645G019_9ZZZZ</name>
<gene>
    <name evidence="5" type="ORF">SDC9_167545</name>
</gene>
<evidence type="ECO:0000256" key="2">
    <source>
        <dbReference type="ARBA" id="ARBA00022722"/>
    </source>
</evidence>
<comment type="caution">
    <text evidence="5">The sequence shown here is derived from an EMBL/GenBank/DDBJ whole genome shotgun (WGS) entry which is preliminary data.</text>
</comment>
<dbReference type="GO" id="GO:0003676">
    <property type="term" value="F:nucleic acid binding"/>
    <property type="evidence" value="ECO:0007669"/>
    <property type="project" value="InterPro"/>
</dbReference>
<accession>A0A645G019</accession>
<evidence type="ECO:0000256" key="1">
    <source>
        <dbReference type="ARBA" id="ARBA00001946"/>
    </source>
</evidence>